<dbReference type="AlphaFoldDB" id="V6ARU0"/>
<dbReference type="Gene3D" id="3.40.1350.10">
    <property type="match status" value="1"/>
</dbReference>
<dbReference type="Proteomes" id="UP000018159">
    <property type="component" value="Unassembled WGS sequence"/>
</dbReference>
<dbReference type="GO" id="GO:0003677">
    <property type="term" value="F:DNA binding"/>
    <property type="evidence" value="ECO:0007669"/>
    <property type="project" value="InterPro"/>
</dbReference>
<gene>
    <name evidence="2" type="ORF">NITUZ_30069</name>
</gene>
<accession>V6ARU0</accession>
<dbReference type="STRING" id="1407055.NITUZ_30069"/>
<dbReference type="OrthoDB" id="31536at2157"/>
<evidence type="ECO:0000313" key="2">
    <source>
        <dbReference type="EMBL" id="CDI05377.1"/>
    </source>
</evidence>
<dbReference type="InterPro" id="IPR011856">
    <property type="entry name" value="tRNA_endonuc-like_dom_sf"/>
</dbReference>
<reference evidence="2 3" key="1">
    <citation type="journal article" date="2013" name="PLoS ONE">
        <title>Enrichment and Genome Sequence of the Group I.1a Ammonia-Oxidizing Archaeon ?Ca. Nitrosotenuis uzonensis? Representing a Clade Globally.</title>
        <authorList>
            <person name="Lebedeva E.V."/>
            <person name="Hatzenpichler R."/>
            <person name="Pelletier E."/>
            <person name="Schuster N."/>
            <person name="Hauzmayer S."/>
            <person name="Bulaev A."/>
            <person name="Grigor'eva N.V."/>
            <person name="Galushko A."/>
            <person name="Schmid M."/>
            <person name="Palatinszky M."/>
            <person name="Le Paslier D."/>
            <person name="Daims H."/>
            <person name="Wagner M."/>
        </authorList>
    </citation>
    <scope>NUCLEOTIDE SEQUENCE [LARGE SCALE GENOMIC DNA]</scope>
    <source>
        <strain evidence="2 3">N4</strain>
    </source>
</reference>
<proteinExistence type="predicted"/>
<dbReference type="InterPro" id="IPR007560">
    <property type="entry name" value="Restrct_endonuc_IV_Mrr"/>
</dbReference>
<sequence length="210" mass="23271">MSSRIWLGGIDGVIPGGITAKDFSIVAKVDSTTAKKMLTEMAQNQIGRMDGETIEFTDGDKIKAALYAVLKGATIDDAAAHLSWRDFEGLAAQILEEKNFSTVRNHIMTNPRMEIDIIGIKLGIALLIDCKHWQKHSPSALDAAVQKQIERTKHYVAKTKGAVAAPVIVTLYQDRVNFINKVPIVPIFQLSSFIDEFYGNLEDIKTIRKE</sequence>
<organism evidence="2 3">
    <name type="scientific">Candidatus Nitrosotenuis uzonensis</name>
    <dbReference type="NCBI Taxonomy" id="1407055"/>
    <lineage>
        <taxon>Archaea</taxon>
        <taxon>Nitrososphaerota</taxon>
        <taxon>Candidatus Nitrosotenuis</taxon>
    </lineage>
</organism>
<name>V6ARU0_9ARCH</name>
<evidence type="ECO:0000313" key="3">
    <source>
        <dbReference type="Proteomes" id="UP000018159"/>
    </source>
</evidence>
<dbReference type="EMBL" id="CBTY010000008">
    <property type="protein sequence ID" value="CDI05377.1"/>
    <property type="molecule type" value="Genomic_DNA"/>
</dbReference>
<protein>
    <recommendedName>
        <fullName evidence="1">Restriction endonuclease type IV Mrr domain-containing protein</fullName>
    </recommendedName>
</protein>
<feature type="domain" description="Restriction endonuclease type IV Mrr" evidence="1">
    <location>
        <begin position="81"/>
        <end position="155"/>
    </location>
</feature>
<dbReference type="GO" id="GO:0004519">
    <property type="term" value="F:endonuclease activity"/>
    <property type="evidence" value="ECO:0007669"/>
    <property type="project" value="InterPro"/>
</dbReference>
<dbReference type="GO" id="GO:0009307">
    <property type="term" value="P:DNA restriction-modification system"/>
    <property type="evidence" value="ECO:0007669"/>
    <property type="project" value="InterPro"/>
</dbReference>
<comment type="caution">
    <text evidence="2">The sequence shown here is derived from an EMBL/GenBank/DDBJ whole genome shotgun (WGS) entry which is preliminary data.</text>
</comment>
<dbReference type="SUPFAM" id="SSF52980">
    <property type="entry name" value="Restriction endonuclease-like"/>
    <property type="match status" value="1"/>
</dbReference>
<keyword evidence="3" id="KW-1185">Reference proteome</keyword>
<dbReference type="RefSeq" id="WP_048195113.1">
    <property type="nucleotide sequence ID" value="NZ_CBTY010000008.1"/>
</dbReference>
<dbReference type="InterPro" id="IPR011335">
    <property type="entry name" value="Restrct_endonuc-II-like"/>
</dbReference>
<dbReference type="Pfam" id="PF04471">
    <property type="entry name" value="Mrr_cat"/>
    <property type="match status" value="1"/>
</dbReference>
<evidence type="ECO:0000259" key="1">
    <source>
        <dbReference type="Pfam" id="PF04471"/>
    </source>
</evidence>